<dbReference type="PROSITE" id="PS50082">
    <property type="entry name" value="WD_REPEATS_2"/>
    <property type="match status" value="4"/>
</dbReference>
<dbReference type="Pfam" id="PF00400">
    <property type="entry name" value="WD40"/>
    <property type="match status" value="5"/>
</dbReference>
<feature type="repeat" description="WD" evidence="3">
    <location>
        <begin position="386"/>
        <end position="419"/>
    </location>
</feature>
<keyword evidence="1 3" id="KW-0853">WD repeat</keyword>
<evidence type="ECO:0000256" key="3">
    <source>
        <dbReference type="PROSITE-ProRule" id="PRU00221"/>
    </source>
</evidence>
<evidence type="ECO:0000256" key="4">
    <source>
        <dbReference type="SAM" id="MobiDB-lite"/>
    </source>
</evidence>
<evidence type="ECO:0000256" key="1">
    <source>
        <dbReference type="ARBA" id="ARBA00022574"/>
    </source>
</evidence>
<organism evidence="5 6">
    <name type="scientific">Sphagnum troendelagicum</name>
    <dbReference type="NCBI Taxonomy" id="128251"/>
    <lineage>
        <taxon>Eukaryota</taxon>
        <taxon>Viridiplantae</taxon>
        <taxon>Streptophyta</taxon>
        <taxon>Embryophyta</taxon>
        <taxon>Bryophyta</taxon>
        <taxon>Sphagnophytina</taxon>
        <taxon>Sphagnopsida</taxon>
        <taxon>Sphagnales</taxon>
        <taxon>Sphagnaceae</taxon>
        <taxon>Sphagnum</taxon>
    </lineage>
</organism>
<evidence type="ECO:0000313" key="5">
    <source>
        <dbReference type="EMBL" id="CAK9225435.1"/>
    </source>
</evidence>
<evidence type="ECO:0000256" key="2">
    <source>
        <dbReference type="ARBA" id="ARBA00022737"/>
    </source>
</evidence>
<dbReference type="PROSITE" id="PS50294">
    <property type="entry name" value="WD_REPEATS_REGION"/>
    <property type="match status" value="1"/>
</dbReference>
<dbReference type="InterPro" id="IPR020472">
    <property type="entry name" value="WD40_PAC1"/>
</dbReference>
<proteinExistence type="predicted"/>
<protein>
    <recommendedName>
        <fullName evidence="7">LEC14B homolog</fullName>
    </recommendedName>
</protein>
<feature type="compositionally biased region" description="Basic and acidic residues" evidence="4">
    <location>
        <begin position="98"/>
        <end position="107"/>
    </location>
</feature>
<dbReference type="PRINTS" id="PR00320">
    <property type="entry name" value="GPROTEINBRPT"/>
</dbReference>
<feature type="compositionally biased region" description="Acidic residues" evidence="4">
    <location>
        <begin position="146"/>
        <end position="172"/>
    </location>
</feature>
<dbReference type="InterPro" id="IPR051859">
    <property type="entry name" value="DCAF"/>
</dbReference>
<evidence type="ECO:0000313" key="6">
    <source>
        <dbReference type="Proteomes" id="UP001497512"/>
    </source>
</evidence>
<dbReference type="InterPro" id="IPR015943">
    <property type="entry name" value="WD40/YVTN_repeat-like_dom_sf"/>
</dbReference>
<reference evidence="5" key="1">
    <citation type="submission" date="2024-02" db="EMBL/GenBank/DDBJ databases">
        <authorList>
            <consortium name="ELIXIR-Norway"/>
            <consortium name="Elixir Norway"/>
        </authorList>
    </citation>
    <scope>NUCLEOTIDE SEQUENCE</scope>
</reference>
<accession>A0ABP0UNM2</accession>
<name>A0ABP0UNM2_9BRYO</name>
<dbReference type="PANTHER" id="PTHR19847:SF7">
    <property type="entry name" value="DDB1- AND CUL4-ASSOCIATED FACTOR 11"/>
    <property type="match status" value="1"/>
</dbReference>
<evidence type="ECO:0008006" key="7">
    <source>
        <dbReference type="Google" id="ProtNLM"/>
    </source>
</evidence>
<dbReference type="InterPro" id="IPR036322">
    <property type="entry name" value="WD40_repeat_dom_sf"/>
</dbReference>
<sequence length="624" mass="69952">MVVDGVCCCYQISAIARSLTAFVLHRCVRRSVSSPPRPLARSLARARARSTSVRPSATVCLPGRPSSSLRRKKNPSLALFSSSASSSSSSSSSLARGQDIRARDLRERERSSETLSLWVVSESQLRVRILSPINRANSQDPMASGEESDEDDPEYVGDEEENADDNDDDEEEIEFSVEEDEYDVSLGPLSVSSGSEGSEVLPTMLAGREFNVSKNGRFSRAECCHVASRYLPTDGPLVVEQLNSRAYIGQFSKDGTLFVAGFQDRRIRIYNVDRGWTVQKDILARNLRWTVTDTALSPDQRFLVYASITPIVHLVNVGNESGGVQSLANITDIHEGLNFSTDVRGENVFGLWTLQFSHDGRELVAGSSDKSIYVYDLEANKPVLRIVAHKDDVNAVVFADESCHLIYSGSDDHICKIWDRRCFAQRNKPAGQLVGHLEGITFIDSRGDGRYFISNGKDQTIKLWDIRKMTSGSASSRGSKHQQKIPTFRWDYRWMDYPGMGRDVRHPYDQSLMTYKGHLVLRTLIRCYFSPLASTGQKYIYTGSHDGCVYIFDMVTGKQVGRLIFHRGTVRDCSWHPTQPMLVSSSWDGNLAKWEHLHGDKLQVSKLCSARFSQFEVDNQFDSE</sequence>
<keyword evidence="2" id="KW-0677">Repeat</keyword>
<feature type="repeat" description="WD" evidence="3">
    <location>
        <begin position="353"/>
        <end position="385"/>
    </location>
</feature>
<dbReference type="EMBL" id="OZ019897">
    <property type="protein sequence ID" value="CAK9225435.1"/>
    <property type="molecule type" value="Genomic_DNA"/>
</dbReference>
<feature type="compositionally biased region" description="Low complexity" evidence="4">
    <location>
        <begin position="76"/>
        <end position="95"/>
    </location>
</feature>
<dbReference type="Proteomes" id="UP001497512">
    <property type="component" value="Chromosome 5"/>
</dbReference>
<dbReference type="Gene3D" id="2.130.10.10">
    <property type="entry name" value="YVTN repeat-like/Quinoprotein amine dehydrogenase"/>
    <property type="match status" value="2"/>
</dbReference>
<gene>
    <name evidence="5" type="ORF">CSSPTR1EN2_LOCUS17549</name>
</gene>
<keyword evidence="6" id="KW-1185">Reference proteome</keyword>
<feature type="repeat" description="WD" evidence="3">
    <location>
        <begin position="563"/>
        <end position="595"/>
    </location>
</feature>
<feature type="compositionally biased region" description="Low complexity" evidence="4">
    <location>
        <begin position="46"/>
        <end position="58"/>
    </location>
</feature>
<feature type="region of interest" description="Disordered" evidence="4">
    <location>
        <begin position="46"/>
        <end position="107"/>
    </location>
</feature>
<feature type="region of interest" description="Disordered" evidence="4">
    <location>
        <begin position="136"/>
        <end position="172"/>
    </location>
</feature>
<feature type="repeat" description="WD" evidence="3">
    <location>
        <begin position="433"/>
        <end position="467"/>
    </location>
</feature>
<dbReference type="PANTHER" id="PTHR19847">
    <property type="entry name" value="DDB1- AND CUL4-ASSOCIATED FACTOR 11"/>
    <property type="match status" value="1"/>
</dbReference>
<dbReference type="SUPFAM" id="SSF50978">
    <property type="entry name" value="WD40 repeat-like"/>
    <property type="match status" value="1"/>
</dbReference>
<dbReference type="InterPro" id="IPR001680">
    <property type="entry name" value="WD40_rpt"/>
</dbReference>
<dbReference type="SMART" id="SM00320">
    <property type="entry name" value="WD40"/>
    <property type="match status" value="6"/>
</dbReference>